<keyword evidence="10" id="KW-1133">Transmembrane helix</keyword>
<dbReference type="FunFam" id="1.10.287.130:FF:000001">
    <property type="entry name" value="Two-component sensor histidine kinase"/>
    <property type="match status" value="1"/>
</dbReference>
<accession>A0AAV5B209</accession>
<proteinExistence type="predicted"/>
<dbReference type="InterPro" id="IPR004358">
    <property type="entry name" value="Sig_transdc_His_kin-like_C"/>
</dbReference>
<dbReference type="PANTHER" id="PTHR43711:SF1">
    <property type="entry name" value="HISTIDINE KINASE 1"/>
    <property type="match status" value="1"/>
</dbReference>
<comment type="caution">
    <text evidence="12">The sequence shown here is derived from an EMBL/GenBank/DDBJ whole genome shotgun (WGS) entry which is preliminary data.</text>
</comment>
<feature type="domain" description="Histidine kinase" evidence="11">
    <location>
        <begin position="242"/>
        <end position="462"/>
    </location>
</feature>
<dbReference type="InterPro" id="IPR003661">
    <property type="entry name" value="HisK_dim/P_dom"/>
</dbReference>
<dbReference type="Gene3D" id="3.30.565.10">
    <property type="entry name" value="Histidine kinase-like ATPase, C-terminal domain"/>
    <property type="match status" value="1"/>
</dbReference>
<evidence type="ECO:0000256" key="3">
    <source>
        <dbReference type="ARBA" id="ARBA00004236"/>
    </source>
</evidence>
<evidence type="ECO:0000256" key="2">
    <source>
        <dbReference type="ARBA" id="ARBA00001968"/>
    </source>
</evidence>
<dbReference type="GO" id="GO:0005886">
    <property type="term" value="C:plasma membrane"/>
    <property type="evidence" value="ECO:0007669"/>
    <property type="project" value="UniProtKB-SubCell"/>
</dbReference>
<keyword evidence="5" id="KW-0597">Phosphoprotein</keyword>
<dbReference type="Pfam" id="PF02518">
    <property type="entry name" value="HATPase_c"/>
    <property type="match status" value="1"/>
</dbReference>
<keyword evidence="8" id="KW-0902">Two-component regulatory system</keyword>
<dbReference type="FunFam" id="3.30.565.10:FF:000006">
    <property type="entry name" value="Sensor histidine kinase WalK"/>
    <property type="match status" value="1"/>
</dbReference>
<dbReference type="InterPro" id="IPR036890">
    <property type="entry name" value="HATPase_C_sf"/>
</dbReference>
<evidence type="ECO:0000256" key="9">
    <source>
        <dbReference type="ARBA" id="ARBA00023136"/>
    </source>
</evidence>
<dbReference type="InterPro" id="IPR003594">
    <property type="entry name" value="HATPase_dom"/>
</dbReference>
<dbReference type="Proteomes" id="UP001055025">
    <property type="component" value="Unassembled WGS sequence"/>
</dbReference>
<comment type="subcellular location">
    <subcellularLocation>
        <location evidence="3">Cell membrane</location>
    </subcellularLocation>
</comment>
<evidence type="ECO:0000256" key="1">
    <source>
        <dbReference type="ARBA" id="ARBA00000085"/>
    </source>
</evidence>
<dbReference type="PROSITE" id="PS51257">
    <property type="entry name" value="PROKAR_LIPOPROTEIN"/>
    <property type="match status" value="1"/>
</dbReference>
<keyword evidence="9 10" id="KW-0472">Membrane</keyword>
<keyword evidence="6" id="KW-0808">Transferase</keyword>
<dbReference type="InterPro" id="IPR050736">
    <property type="entry name" value="Sensor_HK_Regulatory"/>
</dbReference>
<dbReference type="PROSITE" id="PS50109">
    <property type="entry name" value="HIS_KIN"/>
    <property type="match status" value="1"/>
</dbReference>
<evidence type="ECO:0000256" key="8">
    <source>
        <dbReference type="ARBA" id="ARBA00023012"/>
    </source>
</evidence>
<feature type="transmembrane region" description="Helical" evidence="10">
    <location>
        <begin position="12"/>
        <end position="41"/>
    </location>
</feature>
<comment type="catalytic activity">
    <reaction evidence="1">
        <text>ATP + protein L-histidine = ADP + protein N-phospho-L-histidine.</text>
        <dbReference type="EC" id="2.7.13.3"/>
    </reaction>
</comment>
<comment type="cofactor">
    <cofactor evidence="2">
        <name>a divalent metal cation</name>
        <dbReference type="ChEBI" id="CHEBI:60240"/>
    </cofactor>
</comment>
<sequence>MADGRGTGRRRLSTTVFAALVASALACVLAAFLGTAAVYYATHEAGEAQRLAALAEEAGATLGPLDADGRRAMLAAQLPGPERYTLVSSDGEVLFDSADDDAGYHGDRPEVLEAEKAGSASVSRHSATLDRDMLYAAQRLAGGDVLRIAEERESFAAFAGSFVLPAAAVMAAVSALAAVASRLITRRIVAPFAALDDGLPAPDCYREVAPLIERIEDQQARLREQNLELARADTIRRDFSANVSHEMKTPLQIISGYAEIIDQGIADEADTRTFAHIIHDEAQRMRSLIDDVLTLSRMDEPLGAEQGPVDLLDLAGSVLRRMAPVADAAEVGLRALGSPITVEANARLLDQALSNLVENAVRYSPAGSQVTVTVAKDCHPGEPGAVAEAVVSVRDEGCGIAADEQDKVFERFYRVDKSRSKETGGTGLGLAIVKHAVEQCGGTVELESTPGEGSVFRLRLPL</sequence>
<dbReference type="InterPro" id="IPR005467">
    <property type="entry name" value="His_kinase_dom"/>
</dbReference>
<name>A0AAV5B209_9ACTN</name>
<dbReference type="SUPFAM" id="SSF47384">
    <property type="entry name" value="Homodimeric domain of signal transducing histidine kinase"/>
    <property type="match status" value="1"/>
</dbReference>
<dbReference type="PRINTS" id="PR00344">
    <property type="entry name" value="BCTRLSENSOR"/>
</dbReference>
<dbReference type="Pfam" id="PF00512">
    <property type="entry name" value="HisKA"/>
    <property type="match status" value="1"/>
</dbReference>
<evidence type="ECO:0000256" key="10">
    <source>
        <dbReference type="SAM" id="Phobius"/>
    </source>
</evidence>
<dbReference type="RefSeq" id="WP_265590530.1">
    <property type="nucleotide sequence ID" value="NZ_BQKC01000001.1"/>
</dbReference>
<evidence type="ECO:0000259" key="11">
    <source>
        <dbReference type="PROSITE" id="PS50109"/>
    </source>
</evidence>
<dbReference type="SMART" id="SM00387">
    <property type="entry name" value="HATPase_c"/>
    <property type="match status" value="1"/>
</dbReference>
<keyword evidence="7" id="KW-0418">Kinase</keyword>
<dbReference type="CDD" id="cd00075">
    <property type="entry name" value="HATPase"/>
    <property type="match status" value="1"/>
</dbReference>
<dbReference type="InterPro" id="IPR036097">
    <property type="entry name" value="HisK_dim/P_sf"/>
</dbReference>
<evidence type="ECO:0000256" key="5">
    <source>
        <dbReference type="ARBA" id="ARBA00022553"/>
    </source>
</evidence>
<dbReference type="Gene3D" id="1.10.287.130">
    <property type="match status" value="1"/>
</dbReference>
<evidence type="ECO:0000256" key="6">
    <source>
        <dbReference type="ARBA" id="ARBA00022679"/>
    </source>
</evidence>
<dbReference type="EMBL" id="BQKC01000001">
    <property type="protein sequence ID" value="GJM54678.1"/>
    <property type="molecule type" value="Genomic_DNA"/>
</dbReference>
<evidence type="ECO:0000313" key="13">
    <source>
        <dbReference type="Proteomes" id="UP001055025"/>
    </source>
</evidence>
<dbReference type="AlphaFoldDB" id="A0AAV5B209"/>
<dbReference type="SUPFAM" id="SSF55874">
    <property type="entry name" value="ATPase domain of HSP90 chaperone/DNA topoisomerase II/histidine kinase"/>
    <property type="match status" value="1"/>
</dbReference>
<evidence type="ECO:0000313" key="12">
    <source>
        <dbReference type="EMBL" id="GJM54678.1"/>
    </source>
</evidence>
<dbReference type="SMART" id="SM00388">
    <property type="entry name" value="HisKA"/>
    <property type="match status" value="1"/>
</dbReference>
<dbReference type="GO" id="GO:0005509">
    <property type="term" value="F:calcium ion binding"/>
    <property type="evidence" value="ECO:0007669"/>
    <property type="project" value="UniProtKB-ARBA"/>
</dbReference>
<dbReference type="PANTHER" id="PTHR43711">
    <property type="entry name" value="TWO-COMPONENT HISTIDINE KINASE"/>
    <property type="match status" value="1"/>
</dbReference>
<feature type="transmembrane region" description="Helical" evidence="10">
    <location>
        <begin position="155"/>
        <end position="179"/>
    </location>
</feature>
<protein>
    <recommendedName>
        <fullName evidence="4">histidine kinase</fullName>
        <ecNumber evidence="4">2.7.13.3</ecNumber>
    </recommendedName>
</protein>
<dbReference type="EC" id="2.7.13.3" evidence="4"/>
<dbReference type="GO" id="GO:0000155">
    <property type="term" value="F:phosphorelay sensor kinase activity"/>
    <property type="evidence" value="ECO:0007669"/>
    <property type="project" value="InterPro"/>
</dbReference>
<organism evidence="12 13">
    <name type="scientific">Granulimonas faecalis</name>
    <dbReference type="NCBI Taxonomy" id="2894155"/>
    <lineage>
        <taxon>Bacteria</taxon>
        <taxon>Bacillati</taxon>
        <taxon>Actinomycetota</taxon>
        <taxon>Coriobacteriia</taxon>
        <taxon>Coriobacteriales</taxon>
        <taxon>Kribbibacteriaceae</taxon>
        <taxon>Granulimonas</taxon>
    </lineage>
</organism>
<evidence type="ECO:0000256" key="4">
    <source>
        <dbReference type="ARBA" id="ARBA00012438"/>
    </source>
</evidence>
<gene>
    <name evidence="12" type="ORF">ATOP_03330</name>
</gene>
<dbReference type="CDD" id="cd00082">
    <property type="entry name" value="HisKA"/>
    <property type="match status" value="1"/>
</dbReference>
<keyword evidence="13" id="KW-1185">Reference proteome</keyword>
<keyword evidence="10" id="KW-0812">Transmembrane</keyword>
<evidence type="ECO:0000256" key="7">
    <source>
        <dbReference type="ARBA" id="ARBA00022777"/>
    </source>
</evidence>
<reference evidence="12" key="1">
    <citation type="journal article" date="2022" name="Int. J. Syst. Evol. Microbiol.">
        <title>Granulimonas faecalis gen. nov., sp. nov., and Leptogranulimonas caecicola gen. nov., sp. nov., novel lactate-producing Atopobiaceae bacteria isolated from mouse intestines, and an emended description of the family Atopobiaceae.</title>
        <authorList>
            <person name="Morinaga K."/>
            <person name="Kusada H."/>
            <person name="Sakamoto S."/>
            <person name="Murakami T."/>
            <person name="Toyoda A."/>
            <person name="Mori H."/>
            <person name="Meng X.Y."/>
            <person name="Takashino M."/>
            <person name="Murotomi K."/>
            <person name="Tamaki H."/>
        </authorList>
    </citation>
    <scope>NUCLEOTIDE SEQUENCE</scope>
    <source>
        <strain evidence="12">OPF53</strain>
    </source>
</reference>